<comment type="caution">
    <text evidence="2">The sequence shown here is derived from an EMBL/GenBank/DDBJ whole genome shotgun (WGS) entry which is preliminary data.</text>
</comment>
<proteinExistence type="predicted"/>
<protein>
    <submittedName>
        <fullName evidence="2">Uncharacterized protein</fullName>
    </submittedName>
</protein>
<keyword evidence="1" id="KW-0812">Transmembrane</keyword>
<dbReference type="Proteomes" id="UP000003344">
    <property type="component" value="Unassembled WGS sequence"/>
</dbReference>
<evidence type="ECO:0000256" key="1">
    <source>
        <dbReference type="SAM" id="Phobius"/>
    </source>
</evidence>
<accession>D2ZYH3</accession>
<name>D2ZYH3_NEIM2</name>
<sequence>MGCAGGQTGHTDQGCGGEFDQFFHFESLSCVCVADVIVGSAYYLPASAMFLATVVALAVRPDMPIREAAANLIKFFMVISLSFVPAAELGGLRFALVSASDAGIG</sequence>
<keyword evidence="1" id="KW-1133">Transmembrane helix</keyword>
<evidence type="ECO:0000313" key="2">
    <source>
        <dbReference type="EMBL" id="EFC87945.1"/>
    </source>
</evidence>
<gene>
    <name evidence="2" type="ORF">NEIMUCOT_05682</name>
</gene>
<dbReference type="EMBL" id="ACDX02000013">
    <property type="protein sequence ID" value="EFC87945.1"/>
    <property type="molecule type" value="Genomic_DNA"/>
</dbReference>
<evidence type="ECO:0000313" key="3">
    <source>
        <dbReference type="Proteomes" id="UP000003344"/>
    </source>
</evidence>
<keyword evidence="1" id="KW-0472">Membrane</keyword>
<feature type="transmembrane region" description="Helical" evidence="1">
    <location>
        <begin position="42"/>
        <end position="60"/>
    </location>
</feature>
<feature type="transmembrane region" description="Helical" evidence="1">
    <location>
        <begin position="72"/>
        <end position="96"/>
    </location>
</feature>
<reference evidence="2 3" key="1">
    <citation type="submission" date="2009-10" db="EMBL/GenBank/DDBJ databases">
        <authorList>
            <person name="Weinstock G."/>
            <person name="Sodergren E."/>
            <person name="Clifton S."/>
            <person name="Fulton L."/>
            <person name="Fulton B."/>
            <person name="Courtney L."/>
            <person name="Fronick C."/>
            <person name="Harrison M."/>
            <person name="Strong C."/>
            <person name="Farmer C."/>
            <person name="Delahaunty K."/>
            <person name="Markovic C."/>
            <person name="Hall O."/>
            <person name="Minx P."/>
            <person name="Tomlinson C."/>
            <person name="Mitreva M."/>
            <person name="Nelson J."/>
            <person name="Hou S."/>
            <person name="Wollam A."/>
            <person name="Pepin K.H."/>
            <person name="Johnson M."/>
            <person name="Bhonagiri V."/>
            <person name="Nash W.E."/>
            <person name="Warren W."/>
            <person name="Chinwalla A."/>
            <person name="Mardis E.R."/>
            <person name="Wilson R.K."/>
        </authorList>
    </citation>
    <scope>NUCLEOTIDE SEQUENCE [LARGE SCALE GENOMIC DNA]</scope>
    <source>
        <strain evidence="3">ATCC 25996 / DSM 4631 / NCTC 10774 / M26</strain>
    </source>
</reference>
<organism evidence="2 3">
    <name type="scientific">Neisseria mucosa (strain ATCC 25996 / DSM 4631 / NCTC 10774 / M26)</name>
    <dbReference type="NCBI Taxonomy" id="546266"/>
    <lineage>
        <taxon>Bacteria</taxon>
        <taxon>Pseudomonadati</taxon>
        <taxon>Pseudomonadota</taxon>
        <taxon>Betaproteobacteria</taxon>
        <taxon>Neisseriales</taxon>
        <taxon>Neisseriaceae</taxon>
        <taxon>Neisseria</taxon>
    </lineage>
</organism>
<dbReference type="AlphaFoldDB" id="D2ZYH3"/>